<evidence type="ECO:0000256" key="3">
    <source>
        <dbReference type="ARBA" id="ARBA00022801"/>
    </source>
</evidence>
<comment type="similarity">
    <text evidence="1">Belongs to the histidine acid phosphatase family.</text>
</comment>
<dbReference type="PROSITE" id="PS00778">
    <property type="entry name" value="HIS_ACID_PHOSPHAT_2"/>
    <property type="match status" value="1"/>
</dbReference>
<dbReference type="InterPro" id="IPR033379">
    <property type="entry name" value="Acid_Pase_AS"/>
</dbReference>
<dbReference type="PANTHER" id="PTHR20963:SF24">
    <property type="entry name" value="3-PHYTASE B"/>
    <property type="match status" value="1"/>
</dbReference>
<evidence type="ECO:0000256" key="2">
    <source>
        <dbReference type="ARBA" id="ARBA00012632"/>
    </source>
</evidence>
<dbReference type="Gene3D" id="3.40.50.1240">
    <property type="entry name" value="Phosphoglycerate mutase-like"/>
    <property type="match status" value="1"/>
</dbReference>
<dbReference type="AlphaFoldDB" id="A0A167QY52"/>
<dbReference type="OrthoDB" id="6509975at2759"/>
<dbReference type="Proteomes" id="UP000076874">
    <property type="component" value="Unassembled WGS sequence"/>
</dbReference>
<dbReference type="GO" id="GO:0016158">
    <property type="term" value="F:inositol hexakisphosphate 3-phosphatase activity"/>
    <property type="evidence" value="ECO:0007669"/>
    <property type="project" value="UniProtKB-EC"/>
</dbReference>
<comment type="caution">
    <text evidence="5">The sequence shown here is derived from an EMBL/GenBank/DDBJ whole genome shotgun (WGS) entry which is preliminary data.</text>
</comment>
<accession>A0A167QY52</accession>
<feature type="region of interest" description="Disordered" evidence="4">
    <location>
        <begin position="61"/>
        <end position="86"/>
    </location>
</feature>
<feature type="region of interest" description="Disordered" evidence="4">
    <location>
        <begin position="24"/>
        <end position="46"/>
    </location>
</feature>
<dbReference type="EMBL" id="AZHD01000013">
    <property type="protein sequence ID" value="OAA58089.1"/>
    <property type="molecule type" value="Genomic_DNA"/>
</dbReference>
<evidence type="ECO:0000256" key="1">
    <source>
        <dbReference type="ARBA" id="ARBA00005375"/>
    </source>
</evidence>
<proteinExistence type="inferred from homology"/>
<protein>
    <recommendedName>
        <fullName evidence="2">3-phytase</fullName>
        <ecNumber evidence="2">3.1.3.8</ecNumber>
    </recommendedName>
</protein>
<dbReference type="GO" id="GO:0003993">
    <property type="term" value="F:acid phosphatase activity"/>
    <property type="evidence" value="ECO:0007669"/>
    <property type="project" value="TreeGrafter"/>
</dbReference>
<name>A0A167QY52_9HYPO</name>
<dbReference type="PANTHER" id="PTHR20963">
    <property type="entry name" value="MULTIPLE INOSITOL POLYPHOSPHATE PHOSPHATASE-RELATED"/>
    <property type="match status" value="1"/>
</dbReference>
<evidence type="ECO:0000313" key="6">
    <source>
        <dbReference type="Proteomes" id="UP000076874"/>
    </source>
</evidence>
<dbReference type="STRING" id="1081102.A0A167QY52"/>
<feature type="region of interest" description="Disordered" evidence="4">
    <location>
        <begin position="534"/>
        <end position="554"/>
    </location>
</feature>
<dbReference type="InterPro" id="IPR000560">
    <property type="entry name" value="His_Pase_clade-2"/>
</dbReference>
<evidence type="ECO:0000313" key="5">
    <source>
        <dbReference type="EMBL" id="OAA58089.1"/>
    </source>
</evidence>
<dbReference type="SUPFAM" id="SSF53254">
    <property type="entry name" value="Phosphoglycerate mutase-like"/>
    <property type="match status" value="1"/>
</dbReference>
<dbReference type="CDD" id="cd07061">
    <property type="entry name" value="HP_HAP_like"/>
    <property type="match status" value="1"/>
</dbReference>
<dbReference type="Pfam" id="PF00328">
    <property type="entry name" value="His_Phos_2"/>
    <property type="match status" value="1"/>
</dbReference>
<reference evidence="5 6" key="1">
    <citation type="journal article" date="2016" name="Genome Biol. Evol.">
        <title>Divergent and convergent evolution of fungal pathogenicity.</title>
        <authorList>
            <person name="Shang Y."/>
            <person name="Xiao G."/>
            <person name="Zheng P."/>
            <person name="Cen K."/>
            <person name="Zhan S."/>
            <person name="Wang C."/>
        </authorList>
    </citation>
    <scope>NUCLEOTIDE SEQUENCE [LARGE SCALE GENOMIC DNA]</scope>
    <source>
        <strain evidence="5 6">RCEF 264</strain>
    </source>
</reference>
<sequence>MDPASLLHGVRAFFDRQRHRYQSLPTKPSIENGYEDVDRSQTDRQQQNRVVEPLLYAEPVGRGRTRRPGAEAEGYYDGADPHAGPHGNRSKMKLTLVLVSLGLLLYLGVAFSRSAHARGRKSHAPACDTPAHGYRCHPTVAPFWGQYAPFFSVPSDVDATSSSPSSSTTAALPPNCRYTFAQVLSRHGARSPTAGKSKAYAATIARIFDSATVPFADGPDGAFAFLNDYRYRLGSDELTRFGEKQMFYSGTHFYERYQSLIRRPASGGNNASSSSAPCSSIRPFVRAADQHRVVISALYWLDGFDRGRLEGPFDDDDDVLSTAASSMARARAEDVAEPGSYEIVLLPERAGFNNTLSYNGLCPAFTGSAGHAAQRTFAATFVPAITARLNRGLPDANLTDAETVQLMDLCPFETVADKLDVDREDNKMGGRELSPFCGLFTEAEWRAYDYLQTLGKWYGNGAGSVLGATQGVGFVNELIARLTVTPVADRTSTNRTLDANPATFPLNATVYADFSHDNDMTGVFAALGLYGPPEGRPGEDGGGHPSNTTRTEPGALRGYAASWTVPFAARMYVEKMVCDEDDNDDNDGNEELVRILVNDRVIPLEHCGADALGRCTLRRFVDSLAFARRGGNWDDCFA</sequence>
<dbReference type="InterPro" id="IPR029033">
    <property type="entry name" value="His_PPase_superfam"/>
</dbReference>
<gene>
    <name evidence="5" type="ORF">SPI_06974</name>
</gene>
<organism evidence="5 6">
    <name type="scientific">Niveomyces insectorum RCEF 264</name>
    <dbReference type="NCBI Taxonomy" id="1081102"/>
    <lineage>
        <taxon>Eukaryota</taxon>
        <taxon>Fungi</taxon>
        <taxon>Dikarya</taxon>
        <taxon>Ascomycota</taxon>
        <taxon>Pezizomycotina</taxon>
        <taxon>Sordariomycetes</taxon>
        <taxon>Hypocreomycetidae</taxon>
        <taxon>Hypocreales</taxon>
        <taxon>Cordycipitaceae</taxon>
        <taxon>Niveomyces</taxon>
    </lineage>
</organism>
<keyword evidence="3" id="KW-0378">Hydrolase</keyword>
<keyword evidence="6" id="KW-1185">Reference proteome</keyword>
<evidence type="ECO:0000256" key="4">
    <source>
        <dbReference type="SAM" id="MobiDB-lite"/>
    </source>
</evidence>
<dbReference type="EC" id="3.1.3.8" evidence="2"/>